<evidence type="ECO:0000313" key="3">
    <source>
        <dbReference type="Proteomes" id="UP000201347"/>
    </source>
</evidence>
<dbReference type="Proteomes" id="UP000201347">
    <property type="component" value="Segment"/>
</dbReference>
<dbReference type="GeneID" id="16547960"/>
<accession>S5TIV6</accession>
<dbReference type="KEGG" id="vg:16547960"/>
<keyword evidence="1" id="KW-0472">Membrane</keyword>
<keyword evidence="1" id="KW-0812">Transmembrane</keyword>
<keyword evidence="3" id="KW-1185">Reference proteome</keyword>
<protein>
    <submittedName>
        <fullName evidence="2">p6</fullName>
    </submittedName>
</protein>
<name>S5TIV6_9CLOS</name>
<sequence>MVRKVFLPCNVEGWRLRRWLYISVYIVSTACTASLVLLGCFPPRSFYLTW</sequence>
<dbReference type="PROSITE" id="PS51257">
    <property type="entry name" value="PROKAR_LIPOPROTEIN"/>
    <property type="match status" value="1"/>
</dbReference>
<proteinExistence type="predicted"/>
<reference evidence="2 3" key="1">
    <citation type="journal article" date="2013" name="Virus Res.">
        <title>Molecular characterization and population structure of blackberry vein banding associated virus, new ampelovirus associated with yellow vein disease.</title>
        <authorList>
            <person name="Thekke-Veetil T."/>
            <person name="Aboughanem-Sabanadzovic N."/>
            <person name="Keller K.E."/>
            <person name="Martin R.R."/>
            <person name="Sabanadzovic S."/>
            <person name="Tzanetakis I.E."/>
        </authorList>
    </citation>
    <scope>NUCLEOTIDE SEQUENCE [LARGE SCALE GENOMIC DNA]</scope>
    <source>
        <strain evidence="2">Mississippi1</strain>
    </source>
</reference>
<evidence type="ECO:0000256" key="1">
    <source>
        <dbReference type="SAM" id="Phobius"/>
    </source>
</evidence>
<dbReference type="RefSeq" id="YP_008411011.1">
    <property type="nucleotide sequence ID" value="NC_022072.1"/>
</dbReference>
<dbReference type="EMBL" id="KC904540">
    <property type="protein sequence ID" value="AGS48179.1"/>
    <property type="molecule type" value="Genomic_RNA"/>
</dbReference>
<evidence type="ECO:0000313" key="2">
    <source>
        <dbReference type="EMBL" id="AGS48179.1"/>
    </source>
</evidence>
<keyword evidence="1" id="KW-1133">Transmembrane helix</keyword>
<feature type="transmembrane region" description="Helical" evidence="1">
    <location>
        <begin position="20"/>
        <end position="41"/>
    </location>
</feature>
<organism evidence="2 3">
    <name type="scientific">Blackberry vein banding-associated virus</name>
    <dbReference type="NCBI Taxonomy" id="1381464"/>
    <lineage>
        <taxon>Viruses</taxon>
        <taxon>Riboviria</taxon>
        <taxon>Orthornavirae</taxon>
        <taxon>Kitrinoviricota</taxon>
        <taxon>Alsuviricetes</taxon>
        <taxon>Martellivirales</taxon>
        <taxon>Closteroviridae</taxon>
        <taxon>Ampelovirus</taxon>
        <taxon>Ampelovirus venarubi</taxon>
    </lineage>
</organism>